<evidence type="ECO:0000256" key="2">
    <source>
        <dbReference type="ARBA" id="ARBA00023012"/>
    </source>
</evidence>
<feature type="domain" description="OmpR/PhoB-type" evidence="9">
    <location>
        <begin position="132"/>
        <end position="234"/>
    </location>
</feature>
<gene>
    <name evidence="10" type="ORF">BWK73_35825</name>
</gene>
<evidence type="ECO:0000313" key="11">
    <source>
        <dbReference type="Proteomes" id="UP000192491"/>
    </source>
</evidence>
<evidence type="ECO:0000313" key="10">
    <source>
        <dbReference type="EMBL" id="OQX04595.1"/>
    </source>
</evidence>
<dbReference type="SUPFAM" id="SSF52172">
    <property type="entry name" value="CheY-like"/>
    <property type="match status" value="1"/>
</dbReference>
<dbReference type="AlphaFoldDB" id="A0A1Y1QFU1"/>
<dbReference type="InterPro" id="IPR001867">
    <property type="entry name" value="OmpR/PhoB-type_DNA-bd"/>
</dbReference>
<dbReference type="GO" id="GO:0005829">
    <property type="term" value="C:cytosol"/>
    <property type="evidence" value="ECO:0007669"/>
    <property type="project" value="TreeGrafter"/>
</dbReference>
<reference evidence="10 11" key="1">
    <citation type="submission" date="2017-01" db="EMBL/GenBank/DDBJ databases">
        <title>Novel large sulfur bacteria in the metagenomes of groundwater-fed chemosynthetic microbial mats in the Lake Huron basin.</title>
        <authorList>
            <person name="Sharrar A.M."/>
            <person name="Flood B.E."/>
            <person name="Bailey J.V."/>
            <person name="Jones D.S."/>
            <person name="Biddanda B."/>
            <person name="Ruberg S.A."/>
            <person name="Marcus D.N."/>
            <person name="Dick G.J."/>
        </authorList>
    </citation>
    <scope>NUCLEOTIDE SEQUENCE [LARGE SCALE GENOMIC DNA]</scope>
    <source>
        <strain evidence="10">A8</strain>
    </source>
</reference>
<keyword evidence="2" id="KW-0902">Two-component regulatory system</keyword>
<dbReference type="EMBL" id="MTEJ01000329">
    <property type="protein sequence ID" value="OQX04595.1"/>
    <property type="molecule type" value="Genomic_DNA"/>
</dbReference>
<evidence type="ECO:0000256" key="6">
    <source>
        <dbReference type="PROSITE-ProRule" id="PRU00169"/>
    </source>
</evidence>
<dbReference type="InterPro" id="IPR039420">
    <property type="entry name" value="WalR-like"/>
</dbReference>
<name>A0A1Y1QFU1_9GAMM</name>
<evidence type="ECO:0000256" key="7">
    <source>
        <dbReference type="PROSITE-ProRule" id="PRU01091"/>
    </source>
</evidence>
<evidence type="ECO:0008006" key="12">
    <source>
        <dbReference type="Google" id="ProtNLM"/>
    </source>
</evidence>
<evidence type="ECO:0000256" key="5">
    <source>
        <dbReference type="ARBA" id="ARBA00023163"/>
    </source>
</evidence>
<dbReference type="GO" id="GO:0000156">
    <property type="term" value="F:phosphorelay response regulator activity"/>
    <property type="evidence" value="ECO:0007669"/>
    <property type="project" value="TreeGrafter"/>
</dbReference>
<dbReference type="Gene3D" id="1.10.10.10">
    <property type="entry name" value="Winged helix-like DNA-binding domain superfamily/Winged helix DNA-binding domain"/>
    <property type="match status" value="1"/>
</dbReference>
<dbReference type="SMART" id="SM00448">
    <property type="entry name" value="REC"/>
    <property type="match status" value="1"/>
</dbReference>
<dbReference type="PANTHER" id="PTHR48111:SF4">
    <property type="entry name" value="DNA-BINDING DUAL TRANSCRIPTIONAL REGULATOR OMPR"/>
    <property type="match status" value="1"/>
</dbReference>
<dbReference type="InterPro" id="IPR036388">
    <property type="entry name" value="WH-like_DNA-bd_sf"/>
</dbReference>
<dbReference type="PANTHER" id="PTHR48111">
    <property type="entry name" value="REGULATOR OF RPOS"/>
    <property type="match status" value="1"/>
</dbReference>
<evidence type="ECO:0000259" key="9">
    <source>
        <dbReference type="PROSITE" id="PS51755"/>
    </source>
</evidence>
<dbReference type="InterPro" id="IPR011006">
    <property type="entry name" value="CheY-like_superfamily"/>
</dbReference>
<protein>
    <recommendedName>
        <fullName evidence="12">DNA-binding response regulator</fullName>
    </recommendedName>
</protein>
<comment type="caution">
    <text evidence="10">The sequence shown here is derived from an EMBL/GenBank/DDBJ whole genome shotgun (WGS) entry which is preliminary data.</text>
</comment>
<dbReference type="PROSITE" id="PS50110">
    <property type="entry name" value="RESPONSE_REGULATORY"/>
    <property type="match status" value="1"/>
</dbReference>
<dbReference type="GO" id="GO:0006355">
    <property type="term" value="P:regulation of DNA-templated transcription"/>
    <property type="evidence" value="ECO:0007669"/>
    <property type="project" value="InterPro"/>
</dbReference>
<dbReference type="GO" id="GO:0000976">
    <property type="term" value="F:transcription cis-regulatory region binding"/>
    <property type="evidence" value="ECO:0007669"/>
    <property type="project" value="TreeGrafter"/>
</dbReference>
<dbReference type="Gene3D" id="3.40.50.2300">
    <property type="match status" value="1"/>
</dbReference>
<feature type="domain" description="Response regulatory" evidence="8">
    <location>
        <begin position="11"/>
        <end position="125"/>
    </location>
</feature>
<dbReference type="CDD" id="cd00383">
    <property type="entry name" value="trans_reg_C"/>
    <property type="match status" value="1"/>
</dbReference>
<dbReference type="InterPro" id="IPR001789">
    <property type="entry name" value="Sig_transdc_resp-reg_receiver"/>
</dbReference>
<proteinExistence type="predicted"/>
<dbReference type="Pfam" id="PF00072">
    <property type="entry name" value="Response_reg"/>
    <property type="match status" value="1"/>
</dbReference>
<evidence type="ECO:0000256" key="4">
    <source>
        <dbReference type="ARBA" id="ARBA00023125"/>
    </source>
</evidence>
<dbReference type="SMART" id="SM00862">
    <property type="entry name" value="Trans_reg_C"/>
    <property type="match status" value="1"/>
</dbReference>
<dbReference type="PROSITE" id="PS51755">
    <property type="entry name" value="OMPR_PHOB"/>
    <property type="match status" value="1"/>
</dbReference>
<accession>A0A1Y1QFU1</accession>
<keyword evidence="3" id="KW-0805">Transcription regulation</keyword>
<feature type="modified residue" description="4-aspartylphosphate" evidence="6">
    <location>
        <position position="60"/>
    </location>
</feature>
<evidence type="ECO:0000256" key="1">
    <source>
        <dbReference type="ARBA" id="ARBA00022553"/>
    </source>
</evidence>
<sequence>MTLLRITTTPSILVVDDDNVLQALLAHFLPMHGFVVRRALNTEQASLLIAETCPTLVILDILMPGMNGLEWIQQLRQQHPTLPVIIVSSQSSYEDRIQSLELGADDYIAKPFHPKELLIRIHNVLRHHSVNTPYISIGPWQFFPEEALLRDAQGHETKLTTTEAQLLLFFHRNAGRILSRDAISVHLHGIEDNPLDRRIDMRINRLRKKLEPNTKAEHARHLRTVWRQGYRFTS</sequence>
<organism evidence="10 11">
    <name type="scientific">Thiothrix lacustris</name>
    <dbReference type="NCBI Taxonomy" id="525917"/>
    <lineage>
        <taxon>Bacteria</taxon>
        <taxon>Pseudomonadati</taxon>
        <taxon>Pseudomonadota</taxon>
        <taxon>Gammaproteobacteria</taxon>
        <taxon>Thiotrichales</taxon>
        <taxon>Thiotrichaceae</taxon>
        <taxon>Thiothrix</taxon>
    </lineage>
</organism>
<keyword evidence="5" id="KW-0804">Transcription</keyword>
<evidence type="ECO:0000256" key="3">
    <source>
        <dbReference type="ARBA" id="ARBA00023015"/>
    </source>
</evidence>
<keyword evidence="4 7" id="KW-0238">DNA-binding</keyword>
<dbReference type="Proteomes" id="UP000192491">
    <property type="component" value="Unassembled WGS sequence"/>
</dbReference>
<keyword evidence="1 6" id="KW-0597">Phosphoprotein</keyword>
<dbReference type="Pfam" id="PF00486">
    <property type="entry name" value="Trans_reg_C"/>
    <property type="match status" value="1"/>
</dbReference>
<feature type="DNA-binding region" description="OmpR/PhoB-type" evidence="7">
    <location>
        <begin position="132"/>
        <end position="234"/>
    </location>
</feature>
<evidence type="ECO:0000259" key="8">
    <source>
        <dbReference type="PROSITE" id="PS50110"/>
    </source>
</evidence>
<dbReference type="GO" id="GO:0032993">
    <property type="term" value="C:protein-DNA complex"/>
    <property type="evidence" value="ECO:0007669"/>
    <property type="project" value="TreeGrafter"/>
</dbReference>